<evidence type="ECO:0008006" key="4">
    <source>
        <dbReference type="Google" id="ProtNLM"/>
    </source>
</evidence>
<dbReference type="OrthoDB" id="2544694at2759"/>
<feature type="transmembrane region" description="Helical" evidence="1">
    <location>
        <begin position="148"/>
        <end position="169"/>
    </location>
</feature>
<feature type="non-terminal residue" evidence="2">
    <location>
        <position position="225"/>
    </location>
</feature>
<reference evidence="2 3" key="1">
    <citation type="submission" date="2020-02" db="EMBL/GenBank/DDBJ databases">
        <authorList>
            <person name="Ferguson B K."/>
        </authorList>
    </citation>
    <scope>NUCLEOTIDE SEQUENCE [LARGE SCALE GENOMIC DNA]</scope>
</reference>
<sequence>MGISSSYVVLPLMASELYPTVVRGLGMSTSSVAGMLGPCIIPIVNYMWLIGCERRCAISTCLSSERPGWWGRATGTEASGRTTVRLGPTYRNVKKIHIPILQGETTILRPRTSNRSIFVARKNIKKPAKSYEDPALNINEYGHGEDHLVVPLVIMGGLLLAGGGCSLLLPETLHQNLPQTLEDGENFGKSTSCCYPSRHNCPSRTDPARHRRLIESSRLNFGELE</sequence>
<accession>A0A6H5HMB4</accession>
<dbReference type="InterPro" id="IPR036259">
    <property type="entry name" value="MFS_trans_sf"/>
</dbReference>
<proteinExistence type="predicted"/>
<keyword evidence="1" id="KW-0472">Membrane</keyword>
<name>A0A6H5HMB4_9HEMI</name>
<keyword evidence="1" id="KW-1133">Transmembrane helix</keyword>
<dbReference type="SUPFAM" id="SSF103473">
    <property type="entry name" value="MFS general substrate transporter"/>
    <property type="match status" value="1"/>
</dbReference>
<keyword evidence="1" id="KW-0812">Transmembrane</keyword>
<organism evidence="2 3">
    <name type="scientific">Nesidiocoris tenuis</name>
    <dbReference type="NCBI Taxonomy" id="355587"/>
    <lineage>
        <taxon>Eukaryota</taxon>
        <taxon>Metazoa</taxon>
        <taxon>Ecdysozoa</taxon>
        <taxon>Arthropoda</taxon>
        <taxon>Hexapoda</taxon>
        <taxon>Insecta</taxon>
        <taxon>Pterygota</taxon>
        <taxon>Neoptera</taxon>
        <taxon>Paraneoptera</taxon>
        <taxon>Hemiptera</taxon>
        <taxon>Heteroptera</taxon>
        <taxon>Panheteroptera</taxon>
        <taxon>Cimicomorpha</taxon>
        <taxon>Miridae</taxon>
        <taxon>Dicyphina</taxon>
        <taxon>Nesidiocoris</taxon>
    </lineage>
</organism>
<dbReference type="Proteomes" id="UP000479000">
    <property type="component" value="Unassembled WGS sequence"/>
</dbReference>
<gene>
    <name evidence="2" type="ORF">NTEN_LOCUS22851</name>
</gene>
<dbReference type="AlphaFoldDB" id="A0A6H5HMB4"/>
<evidence type="ECO:0000313" key="2">
    <source>
        <dbReference type="EMBL" id="CAB0019139.1"/>
    </source>
</evidence>
<keyword evidence="3" id="KW-1185">Reference proteome</keyword>
<evidence type="ECO:0000313" key="3">
    <source>
        <dbReference type="Proteomes" id="UP000479000"/>
    </source>
</evidence>
<evidence type="ECO:0000256" key="1">
    <source>
        <dbReference type="SAM" id="Phobius"/>
    </source>
</evidence>
<protein>
    <recommendedName>
        <fullName evidence="4">Major facilitator superfamily (MFS) profile domain-containing protein</fullName>
    </recommendedName>
</protein>
<dbReference type="EMBL" id="CADCXU010033820">
    <property type="protein sequence ID" value="CAB0019139.1"/>
    <property type="molecule type" value="Genomic_DNA"/>
</dbReference>